<dbReference type="GO" id="GO:0016020">
    <property type="term" value="C:membrane"/>
    <property type="evidence" value="ECO:0007669"/>
    <property type="project" value="GOC"/>
</dbReference>
<evidence type="ECO:0000256" key="2">
    <source>
        <dbReference type="ARBA" id="ARBA00022556"/>
    </source>
</evidence>
<dbReference type="PANTHER" id="PTHR43378">
    <property type="entry name" value="UDP-3-O-ACYLGLUCOSAMINE N-ACYLTRANSFERASE"/>
    <property type="match status" value="1"/>
</dbReference>
<dbReference type="Pfam" id="PF00132">
    <property type="entry name" value="Hexapep"/>
    <property type="match status" value="2"/>
</dbReference>
<dbReference type="PROSITE" id="PS00101">
    <property type="entry name" value="HEXAPEP_TRANSFERASES"/>
    <property type="match status" value="1"/>
</dbReference>
<dbReference type="InterPro" id="IPR001451">
    <property type="entry name" value="Hexapep"/>
</dbReference>
<keyword evidence="10" id="KW-1185">Reference proteome</keyword>
<organism evidence="9 10">
    <name type="scientific">Mesorhizobium australicum</name>
    <dbReference type="NCBI Taxonomy" id="536018"/>
    <lineage>
        <taxon>Bacteria</taxon>
        <taxon>Pseudomonadati</taxon>
        <taxon>Pseudomonadota</taxon>
        <taxon>Alphaproteobacteria</taxon>
        <taxon>Hyphomicrobiales</taxon>
        <taxon>Phyllobacteriaceae</taxon>
        <taxon>Mesorhizobium</taxon>
    </lineage>
</organism>
<dbReference type="Gene3D" id="3.40.1390.10">
    <property type="entry name" value="MurE/MurF, N-terminal domain"/>
    <property type="match status" value="1"/>
</dbReference>
<gene>
    <name evidence="7" type="primary">lpxD</name>
    <name evidence="9" type="ORF">SAMN02982922_3754</name>
</gene>
<dbReference type="NCBIfam" id="TIGR01853">
    <property type="entry name" value="lipid_A_lpxD"/>
    <property type="match status" value="1"/>
</dbReference>
<name>A0A1X7PDU1_9HYPH</name>
<dbReference type="GO" id="GO:0009245">
    <property type="term" value="P:lipid A biosynthetic process"/>
    <property type="evidence" value="ECO:0007669"/>
    <property type="project" value="UniProtKB-UniRule"/>
</dbReference>
<dbReference type="UniPathway" id="UPA00973"/>
<dbReference type="OrthoDB" id="9784739at2"/>
<dbReference type="InterPro" id="IPR007691">
    <property type="entry name" value="LpxD"/>
</dbReference>
<accession>A0A1X7PDU1</accession>
<comment type="similarity">
    <text evidence="7">Belongs to the transferase hexapeptide repeat family. LpxD subfamily.</text>
</comment>
<keyword evidence="2 7" id="KW-0441">Lipid A biosynthesis</keyword>
<dbReference type="HAMAP" id="MF_00523">
    <property type="entry name" value="LpxD"/>
    <property type="match status" value="1"/>
</dbReference>
<dbReference type="Proteomes" id="UP000193083">
    <property type="component" value="Unassembled WGS sequence"/>
</dbReference>
<dbReference type="EMBL" id="FXBL01000004">
    <property type="protein sequence ID" value="SMH48578.1"/>
    <property type="molecule type" value="Genomic_DNA"/>
</dbReference>
<dbReference type="GO" id="GO:0103118">
    <property type="term" value="F:UDP-3-O-[(3R)-3-hydroxyacyl]-glucosamine N-acyltransferase activity"/>
    <property type="evidence" value="ECO:0007669"/>
    <property type="project" value="UniProtKB-EC"/>
</dbReference>
<dbReference type="AlphaFoldDB" id="A0A1X7PDU1"/>
<evidence type="ECO:0000256" key="7">
    <source>
        <dbReference type="HAMAP-Rule" id="MF_00523"/>
    </source>
</evidence>
<keyword evidence="6 7" id="KW-0012">Acyltransferase</keyword>
<dbReference type="PANTHER" id="PTHR43378:SF2">
    <property type="entry name" value="UDP-3-O-ACYLGLUCOSAMINE N-ACYLTRANSFERASE 1, MITOCHONDRIAL-RELATED"/>
    <property type="match status" value="1"/>
</dbReference>
<dbReference type="InterPro" id="IPR011004">
    <property type="entry name" value="Trimer_LpxA-like_sf"/>
</dbReference>
<dbReference type="Pfam" id="PF04613">
    <property type="entry name" value="LpxD"/>
    <property type="match status" value="1"/>
</dbReference>
<evidence type="ECO:0000256" key="3">
    <source>
        <dbReference type="ARBA" id="ARBA00022679"/>
    </source>
</evidence>
<comment type="subunit">
    <text evidence="7">Homotrimer.</text>
</comment>
<dbReference type="Gene3D" id="2.160.10.10">
    <property type="entry name" value="Hexapeptide repeat proteins"/>
    <property type="match status" value="1"/>
</dbReference>
<evidence type="ECO:0000313" key="9">
    <source>
        <dbReference type="EMBL" id="SMH48578.1"/>
    </source>
</evidence>
<feature type="domain" description="UDP-3-O-[3-hydroxymyristoyl] glucosamine N-acyltransferase non-repeat region" evidence="8">
    <location>
        <begin position="34"/>
        <end position="101"/>
    </location>
</feature>
<evidence type="ECO:0000256" key="4">
    <source>
        <dbReference type="ARBA" id="ARBA00022737"/>
    </source>
</evidence>
<evidence type="ECO:0000256" key="1">
    <source>
        <dbReference type="ARBA" id="ARBA00022516"/>
    </source>
</evidence>
<proteinExistence type="inferred from homology"/>
<dbReference type="NCBIfam" id="NF002060">
    <property type="entry name" value="PRK00892.1"/>
    <property type="match status" value="1"/>
</dbReference>
<dbReference type="EC" id="2.3.1.191" evidence="7"/>
<keyword evidence="5 7" id="KW-0443">Lipid metabolism</keyword>
<comment type="function">
    <text evidence="7">Catalyzes the N-acylation of UDP-3-O-acylglucosamine using 3-hydroxyacyl-ACP as the acyl donor. Is involved in the biosynthesis of lipid A, a phosphorylated glycolipid that anchors the lipopolysaccharide to the outer membrane of the cell.</text>
</comment>
<dbReference type="RefSeq" id="WP_085465537.1">
    <property type="nucleotide sequence ID" value="NZ_FXBL01000004.1"/>
</dbReference>
<protein>
    <recommendedName>
        <fullName evidence="7">UDP-3-O-acylglucosamine N-acyltransferase</fullName>
        <ecNumber evidence="7">2.3.1.191</ecNumber>
    </recommendedName>
</protein>
<evidence type="ECO:0000256" key="6">
    <source>
        <dbReference type="ARBA" id="ARBA00023315"/>
    </source>
</evidence>
<dbReference type="InterPro" id="IPR020573">
    <property type="entry name" value="UDP_GlcNAc_AcTrfase_non-rep"/>
</dbReference>
<feature type="active site" description="Proton acceptor" evidence="7">
    <location>
        <position position="258"/>
    </location>
</feature>
<keyword evidence="3 7" id="KW-0808">Transferase</keyword>
<dbReference type="InterPro" id="IPR018357">
    <property type="entry name" value="Hexapep_transf_CS"/>
</dbReference>
<dbReference type="CDD" id="cd03352">
    <property type="entry name" value="LbH_LpxD"/>
    <property type="match status" value="1"/>
</dbReference>
<keyword evidence="1 7" id="KW-0444">Lipid biosynthesis</keyword>
<evidence type="ECO:0000313" key="10">
    <source>
        <dbReference type="Proteomes" id="UP000193083"/>
    </source>
</evidence>
<evidence type="ECO:0000256" key="5">
    <source>
        <dbReference type="ARBA" id="ARBA00023098"/>
    </source>
</evidence>
<comment type="pathway">
    <text evidence="7">Bacterial outer membrane biogenesis; LPS lipid A biosynthesis.</text>
</comment>
<dbReference type="SUPFAM" id="SSF51161">
    <property type="entry name" value="Trimeric LpxA-like enzymes"/>
    <property type="match status" value="1"/>
</dbReference>
<evidence type="ECO:0000259" key="8">
    <source>
        <dbReference type="Pfam" id="PF04613"/>
    </source>
</evidence>
<keyword evidence="4 7" id="KW-0677">Repeat</keyword>
<dbReference type="GO" id="GO:0016410">
    <property type="term" value="F:N-acyltransferase activity"/>
    <property type="evidence" value="ECO:0007669"/>
    <property type="project" value="InterPro"/>
</dbReference>
<sequence>MSDPVFFSPVRRIDAAQVAELCGASLGNPESAGVEITGIASADQGGPGDLVFLEGRRGAGLLPKLRADAVLCTADLAPSVPAGIAVLVTPRPQQAFALIARHLFPDATKPGPWFSAVAGISPSAHVASDAQVESGATIEAGAVVGPGAMIGAGAVIAPTAVIGPSCQVGRNTFVGPGASIQAALIGDRVIIHAGARIGADGFGFVSGRAGLEKVPQIGRVIIQDNVEIGANTTIDRGALGDTIIGDGTKIDNLVQIGHNVRIGRSCAIAAQVGISGSVVIGDYVMLGGRVGIGDHLTVGSGAQLAAGSGLMHDVPAGERWGGAPAQPMKSWLREVSLLRGMAQERSRRKNGNG</sequence>
<comment type="catalytic activity">
    <reaction evidence="7">
        <text>a UDP-3-O-[(3R)-3-hydroxyacyl]-alpha-D-glucosamine + a (3R)-hydroxyacyl-[ACP] = a UDP-2-N,3-O-bis[(3R)-3-hydroxyacyl]-alpha-D-glucosamine + holo-[ACP] + H(+)</text>
        <dbReference type="Rhea" id="RHEA:53836"/>
        <dbReference type="Rhea" id="RHEA-COMP:9685"/>
        <dbReference type="Rhea" id="RHEA-COMP:9945"/>
        <dbReference type="ChEBI" id="CHEBI:15378"/>
        <dbReference type="ChEBI" id="CHEBI:64479"/>
        <dbReference type="ChEBI" id="CHEBI:78827"/>
        <dbReference type="ChEBI" id="CHEBI:137740"/>
        <dbReference type="ChEBI" id="CHEBI:137748"/>
        <dbReference type="EC" id="2.3.1.191"/>
    </reaction>
</comment>
<reference evidence="9 10" key="1">
    <citation type="submission" date="2017-04" db="EMBL/GenBank/DDBJ databases">
        <authorList>
            <person name="Afonso C.L."/>
            <person name="Miller P.J."/>
            <person name="Scott M.A."/>
            <person name="Spackman E."/>
            <person name="Goraichik I."/>
            <person name="Dimitrov K.M."/>
            <person name="Suarez D.L."/>
            <person name="Swayne D.E."/>
        </authorList>
    </citation>
    <scope>NUCLEOTIDE SEQUENCE [LARGE SCALE GENOMIC DNA]</scope>
    <source>
        <strain evidence="9 10">B5P</strain>
    </source>
</reference>